<evidence type="ECO:0000313" key="2">
    <source>
        <dbReference type="Proteomes" id="UP000294257"/>
    </source>
</evidence>
<organism evidence="1 2">
    <name type="scientific">Herbihabitans rhizosphaerae</name>
    <dbReference type="NCBI Taxonomy" id="1872711"/>
    <lineage>
        <taxon>Bacteria</taxon>
        <taxon>Bacillati</taxon>
        <taxon>Actinomycetota</taxon>
        <taxon>Actinomycetes</taxon>
        <taxon>Pseudonocardiales</taxon>
        <taxon>Pseudonocardiaceae</taxon>
        <taxon>Herbihabitans</taxon>
    </lineage>
</organism>
<dbReference type="RefSeq" id="WP_130347935.1">
    <property type="nucleotide sequence ID" value="NZ_SGWQ01000012.1"/>
</dbReference>
<keyword evidence="2" id="KW-1185">Reference proteome</keyword>
<dbReference type="OrthoDB" id="5186342at2"/>
<dbReference type="Proteomes" id="UP000294257">
    <property type="component" value="Unassembled WGS sequence"/>
</dbReference>
<evidence type="ECO:0008006" key="3">
    <source>
        <dbReference type="Google" id="ProtNLM"/>
    </source>
</evidence>
<gene>
    <name evidence="1" type="ORF">EV193_112126</name>
</gene>
<dbReference type="AlphaFoldDB" id="A0A4Q7KF50"/>
<sequence>MSEHWAAVARAINQRMAELGLAPHELVERSRVSKAIVRELRQNTVQRRRSTRTLEALSIALEWNPGHLAAVLAGRRPPRIGEPAPRTEDDVPGRLAAIEHHLREITEKLSQVDVANERLGEINEKVTVLAEQLRADRKRPGR</sequence>
<reference evidence="1 2" key="1">
    <citation type="submission" date="2019-02" db="EMBL/GenBank/DDBJ databases">
        <title>Genomic Encyclopedia of Type Strains, Phase IV (KMG-IV): sequencing the most valuable type-strain genomes for metagenomic binning, comparative biology and taxonomic classification.</title>
        <authorList>
            <person name="Goeker M."/>
        </authorList>
    </citation>
    <scope>NUCLEOTIDE SEQUENCE [LARGE SCALE GENOMIC DNA]</scope>
    <source>
        <strain evidence="1 2">DSM 101727</strain>
    </source>
</reference>
<evidence type="ECO:0000313" key="1">
    <source>
        <dbReference type="EMBL" id="RZS32492.1"/>
    </source>
</evidence>
<proteinExistence type="predicted"/>
<protein>
    <recommendedName>
        <fullName evidence="3">XRE family transcriptional regulator</fullName>
    </recommendedName>
</protein>
<comment type="caution">
    <text evidence="1">The sequence shown here is derived from an EMBL/GenBank/DDBJ whole genome shotgun (WGS) entry which is preliminary data.</text>
</comment>
<name>A0A4Q7KF50_9PSEU</name>
<accession>A0A4Q7KF50</accession>
<dbReference type="EMBL" id="SGWQ01000012">
    <property type="protein sequence ID" value="RZS32492.1"/>
    <property type="molecule type" value="Genomic_DNA"/>
</dbReference>